<comment type="subcellular location">
    <subcellularLocation>
        <location evidence="1">Target cell</location>
        <location evidence="1">Target cell cytoplasm</location>
    </subcellularLocation>
</comment>
<feature type="domain" description="VENN motif-containing" evidence="6">
    <location>
        <begin position="36"/>
        <end position="82"/>
    </location>
</feature>
<proteinExistence type="predicted"/>
<sequence>MAAAGGNNALAGGLAAAGAEATAPIVSKWLYGKNAKDLTADEKATVSAIAGLTGAATGVTAGGSMADVAQGDQAGHVAVDNNTEFGDKIRSYIEDAKRYWHTEKEAKDNLDVIRNVAVNLIGDGLDSVVGLADYGIDSLNALVYCTGVTPNLCNQMQATLDPKNKAALNSIKAAFDTRTYIQFYELLDKAAHGDLQAREAAGELLAAVLIAKKVNLNVGKVSKAGNSAGKGVTGADKSPAKKRPTPKDSEKDVGASLPPDYKPQVSYKDGKEVPYGTKGSTRPDWCNRTTCSIEVKNYDIGKYADNLINNVSKQAIDRSKHLPNGMQQQVRIDVRGQHLTPAMESKIRRGIVQKSNGIISSKQIKFINE</sequence>
<evidence type="ECO:0000256" key="1">
    <source>
        <dbReference type="ARBA" id="ARBA00004219"/>
    </source>
</evidence>
<dbReference type="Proteomes" id="UP000231484">
    <property type="component" value="Unassembled WGS sequence"/>
</dbReference>
<feature type="region of interest" description="Disordered" evidence="5">
    <location>
        <begin position="227"/>
        <end position="281"/>
    </location>
</feature>
<keyword evidence="3" id="KW-1266">Target cell cytoplasm</keyword>
<organism evidence="7 8">
    <name type="scientific">Snodgrassella alvi</name>
    <dbReference type="NCBI Taxonomy" id="1196083"/>
    <lineage>
        <taxon>Bacteria</taxon>
        <taxon>Pseudomonadati</taxon>
        <taxon>Pseudomonadota</taxon>
        <taxon>Betaproteobacteria</taxon>
        <taxon>Neisseriales</taxon>
        <taxon>Neisseriaceae</taxon>
        <taxon>Snodgrassella</taxon>
    </lineage>
</organism>
<name>A0A2N9XI56_9NEIS</name>
<evidence type="ECO:0000313" key="7">
    <source>
        <dbReference type="EMBL" id="PIT48011.1"/>
    </source>
</evidence>
<keyword evidence="4" id="KW-0843">Virulence</keyword>
<evidence type="ECO:0000256" key="4">
    <source>
        <dbReference type="ARBA" id="ARBA00023026"/>
    </source>
</evidence>
<dbReference type="GO" id="GO:0090729">
    <property type="term" value="F:toxin activity"/>
    <property type="evidence" value="ECO:0007669"/>
    <property type="project" value="UniProtKB-KW"/>
</dbReference>
<evidence type="ECO:0000256" key="2">
    <source>
        <dbReference type="ARBA" id="ARBA00022656"/>
    </source>
</evidence>
<protein>
    <recommendedName>
        <fullName evidence="6">VENN motif-containing domain-containing protein</fullName>
    </recommendedName>
</protein>
<dbReference type="InterPro" id="IPR006914">
    <property type="entry name" value="VENN_dom"/>
</dbReference>
<dbReference type="Pfam" id="PF04829">
    <property type="entry name" value="PT-VENN"/>
    <property type="match status" value="1"/>
</dbReference>
<comment type="caution">
    <text evidence="7">The sequence shown here is derived from an EMBL/GenBank/DDBJ whole genome shotgun (WGS) entry which is preliminary data.</text>
</comment>
<evidence type="ECO:0000256" key="5">
    <source>
        <dbReference type="SAM" id="MobiDB-lite"/>
    </source>
</evidence>
<dbReference type="AlphaFoldDB" id="A0A2N9XI56"/>
<gene>
    <name evidence="7" type="ORF">BHC48_09715</name>
</gene>
<reference evidence="7 8" key="1">
    <citation type="journal article" date="2017" name="MBio">
        <title>Type VI secretion-mediated competition in the bee gut microbiome.</title>
        <authorList>
            <person name="Steele M.I."/>
            <person name="Kwong W.K."/>
            <person name="Powell J.E."/>
            <person name="Whiteley M."/>
            <person name="Moran N.A."/>
        </authorList>
    </citation>
    <scope>NUCLEOTIDE SEQUENCE [LARGE SCALE GENOMIC DNA]</scope>
    <source>
        <strain evidence="7 8">Occ4-2</strain>
    </source>
</reference>
<evidence type="ECO:0000313" key="8">
    <source>
        <dbReference type="Proteomes" id="UP000231484"/>
    </source>
</evidence>
<accession>A0A2N9XI56</accession>
<evidence type="ECO:0000256" key="3">
    <source>
        <dbReference type="ARBA" id="ARBA00022913"/>
    </source>
</evidence>
<evidence type="ECO:0000259" key="6">
    <source>
        <dbReference type="Pfam" id="PF04829"/>
    </source>
</evidence>
<keyword evidence="2" id="KW-0800">Toxin</keyword>
<dbReference type="EMBL" id="MEIQ01000053">
    <property type="protein sequence ID" value="PIT48011.1"/>
    <property type="molecule type" value="Genomic_DNA"/>
</dbReference>